<feature type="domain" description="Protein kinase" evidence="1">
    <location>
        <begin position="1"/>
        <end position="158"/>
    </location>
</feature>
<dbReference type="PROSITE" id="PS00108">
    <property type="entry name" value="PROTEIN_KINASE_ST"/>
    <property type="match status" value="1"/>
</dbReference>
<dbReference type="GeneID" id="92208903"/>
<accession>A0ABP0ZP84</accession>
<dbReference type="RefSeq" id="XP_066830645.1">
    <property type="nucleotide sequence ID" value="XM_066973847.1"/>
</dbReference>
<protein>
    <recommendedName>
        <fullName evidence="1">Protein kinase domain-containing protein</fullName>
    </recommendedName>
</protein>
<dbReference type="Gene3D" id="1.10.510.10">
    <property type="entry name" value="Transferase(Phosphotransferase) domain 1"/>
    <property type="match status" value="1"/>
</dbReference>
<evidence type="ECO:0000259" key="1">
    <source>
        <dbReference type="PROSITE" id="PS50011"/>
    </source>
</evidence>
<evidence type="ECO:0000313" key="2">
    <source>
        <dbReference type="EMBL" id="CAK9439607.1"/>
    </source>
</evidence>
<dbReference type="PANTHER" id="PTHR24347">
    <property type="entry name" value="SERINE/THREONINE-PROTEIN KINASE"/>
    <property type="match status" value="1"/>
</dbReference>
<dbReference type="SMART" id="SM00220">
    <property type="entry name" value="S_TKc"/>
    <property type="match status" value="1"/>
</dbReference>
<dbReference type="InterPro" id="IPR011009">
    <property type="entry name" value="Kinase-like_dom_sf"/>
</dbReference>
<dbReference type="Proteomes" id="UP001497383">
    <property type="component" value="Chromosome 4"/>
</dbReference>
<evidence type="ECO:0000313" key="3">
    <source>
        <dbReference type="Proteomes" id="UP001497383"/>
    </source>
</evidence>
<gene>
    <name evidence="2" type="ORF">LODBEIA_P37070</name>
</gene>
<dbReference type="EMBL" id="OZ022408">
    <property type="protein sequence ID" value="CAK9439607.1"/>
    <property type="molecule type" value="Genomic_DNA"/>
</dbReference>
<keyword evidence="3" id="KW-1185">Reference proteome</keyword>
<dbReference type="SUPFAM" id="SSF56112">
    <property type="entry name" value="Protein kinase-like (PK-like)"/>
    <property type="match status" value="1"/>
</dbReference>
<dbReference type="InterPro" id="IPR000719">
    <property type="entry name" value="Prot_kinase_dom"/>
</dbReference>
<dbReference type="InterPro" id="IPR008271">
    <property type="entry name" value="Ser/Thr_kinase_AS"/>
</dbReference>
<name>A0ABP0ZP84_9ASCO</name>
<dbReference type="Pfam" id="PF00069">
    <property type="entry name" value="Pkinase"/>
    <property type="match status" value="1"/>
</dbReference>
<organism evidence="2 3">
    <name type="scientific">Lodderomyces beijingensis</name>
    <dbReference type="NCBI Taxonomy" id="1775926"/>
    <lineage>
        <taxon>Eukaryota</taxon>
        <taxon>Fungi</taxon>
        <taxon>Dikarya</taxon>
        <taxon>Ascomycota</taxon>
        <taxon>Saccharomycotina</taxon>
        <taxon>Pichiomycetes</taxon>
        <taxon>Debaryomycetaceae</taxon>
        <taxon>Candida/Lodderomyces clade</taxon>
        <taxon>Lodderomyces</taxon>
    </lineage>
</organism>
<sequence>MKGLQFLHKKLQIVHRDLKLDNILMQIPLPKTKIYICDFGIAKQLEKSRTNTCVGTVEYSAPEVFRANEKGQSDSPYNFKCDTWSLGIITHIVLSGISPFYSDRKEVILKNARDGRLDFQRKQFSKISTYAKDFVAALLNIDVGCRLDIDECFEHCWIKSNRAKLEKFYREKIENIL</sequence>
<proteinExistence type="predicted"/>
<dbReference type="PROSITE" id="PS50011">
    <property type="entry name" value="PROTEIN_KINASE_DOM"/>
    <property type="match status" value="1"/>
</dbReference>
<reference evidence="2 3" key="1">
    <citation type="submission" date="2024-03" db="EMBL/GenBank/DDBJ databases">
        <authorList>
            <person name="Brejova B."/>
        </authorList>
    </citation>
    <scope>NUCLEOTIDE SEQUENCE [LARGE SCALE GENOMIC DNA]</scope>
    <source>
        <strain evidence="2 3">CBS 14171</strain>
    </source>
</reference>